<dbReference type="Proteomes" id="UP000747399">
    <property type="component" value="Unassembled WGS sequence"/>
</dbReference>
<evidence type="ECO:0000256" key="6">
    <source>
        <dbReference type="ARBA" id="ARBA00022771"/>
    </source>
</evidence>
<protein>
    <submittedName>
        <fullName evidence="15">Uncharacterized protein</fullName>
    </submittedName>
</protein>
<feature type="domain" description="PHD-type" evidence="12">
    <location>
        <begin position="1251"/>
        <end position="1301"/>
    </location>
</feature>
<name>A0A8J4BHC8_9CHLO</name>
<dbReference type="Gene3D" id="1.10.340.70">
    <property type="match status" value="1"/>
</dbReference>
<dbReference type="InterPro" id="IPR001965">
    <property type="entry name" value="Znf_PHD"/>
</dbReference>
<dbReference type="PANTHER" id="PTHR37984">
    <property type="entry name" value="PROTEIN CBG26694"/>
    <property type="match status" value="1"/>
</dbReference>
<evidence type="ECO:0000256" key="1">
    <source>
        <dbReference type="ARBA" id="ARBA00022679"/>
    </source>
</evidence>
<dbReference type="InterPro" id="IPR019787">
    <property type="entry name" value="Znf_PHD-finger"/>
</dbReference>
<keyword evidence="8" id="KW-0862">Zinc</keyword>
<evidence type="ECO:0000259" key="13">
    <source>
        <dbReference type="PROSITE" id="PS50878"/>
    </source>
</evidence>
<keyword evidence="2" id="KW-0548">Nucleotidyltransferase</keyword>
<dbReference type="PROSITE" id="PS50878">
    <property type="entry name" value="RT_POL"/>
    <property type="match status" value="1"/>
</dbReference>
<dbReference type="CDD" id="cd15545">
    <property type="entry name" value="PHD_BAZ2A_like"/>
    <property type="match status" value="1"/>
</dbReference>
<evidence type="ECO:0000256" key="10">
    <source>
        <dbReference type="PROSITE-ProRule" id="PRU00146"/>
    </source>
</evidence>
<evidence type="ECO:0000313" key="15">
    <source>
        <dbReference type="EMBL" id="GIL61540.1"/>
    </source>
</evidence>
<organism evidence="15 16">
    <name type="scientific">Volvox africanus</name>
    <dbReference type="NCBI Taxonomy" id="51714"/>
    <lineage>
        <taxon>Eukaryota</taxon>
        <taxon>Viridiplantae</taxon>
        <taxon>Chlorophyta</taxon>
        <taxon>core chlorophytes</taxon>
        <taxon>Chlorophyceae</taxon>
        <taxon>CS clade</taxon>
        <taxon>Chlamydomonadales</taxon>
        <taxon>Volvocaceae</taxon>
        <taxon>Volvox</taxon>
    </lineage>
</organism>
<dbReference type="PROSITE" id="PS01359">
    <property type="entry name" value="ZF_PHD_1"/>
    <property type="match status" value="1"/>
</dbReference>
<evidence type="ECO:0000259" key="12">
    <source>
        <dbReference type="PROSITE" id="PS50016"/>
    </source>
</evidence>
<evidence type="ECO:0000256" key="3">
    <source>
        <dbReference type="ARBA" id="ARBA00022722"/>
    </source>
</evidence>
<gene>
    <name evidence="15" type="ORF">Vafri_15923</name>
</gene>
<dbReference type="Gene3D" id="3.30.70.270">
    <property type="match status" value="2"/>
</dbReference>
<evidence type="ECO:0000256" key="5">
    <source>
        <dbReference type="ARBA" id="ARBA00022759"/>
    </source>
</evidence>
<keyword evidence="7" id="KW-0378">Hydrolase</keyword>
<dbReference type="Gene3D" id="3.30.40.10">
    <property type="entry name" value="Zinc/RING finger domain, C3HC4 (zinc finger)"/>
    <property type="match status" value="1"/>
</dbReference>
<dbReference type="SUPFAM" id="SSF56672">
    <property type="entry name" value="DNA/RNA polymerases"/>
    <property type="match status" value="1"/>
</dbReference>
<dbReference type="PROSITE" id="PS50016">
    <property type="entry name" value="ZF_PHD_2"/>
    <property type="match status" value="1"/>
</dbReference>
<keyword evidence="6 10" id="KW-0863">Zinc-finger</keyword>
<feature type="domain" description="Integrase catalytic" evidence="14">
    <location>
        <begin position="940"/>
        <end position="1104"/>
    </location>
</feature>
<dbReference type="InterPro" id="IPR000477">
    <property type="entry name" value="RT_dom"/>
</dbReference>
<keyword evidence="9" id="KW-0695">RNA-directed DNA polymerase</keyword>
<keyword evidence="16" id="KW-1185">Reference proteome</keyword>
<dbReference type="CDD" id="cd09274">
    <property type="entry name" value="RNase_HI_RT_Ty3"/>
    <property type="match status" value="1"/>
</dbReference>
<dbReference type="InterPro" id="IPR043128">
    <property type="entry name" value="Rev_trsase/Diguanyl_cyclase"/>
</dbReference>
<feature type="domain" description="Reverse transcriptase" evidence="13">
    <location>
        <begin position="1"/>
        <end position="68"/>
    </location>
</feature>
<dbReference type="InterPro" id="IPR036397">
    <property type="entry name" value="RNaseH_sf"/>
</dbReference>
<dbReference type="SUPFAM" id="SSF57903">
    <property type="entry name" value="FYVE/PHD zinc finger"/>
    <property type="match status" value="1"/>
</dbReference>
<dbReference type="InterPro" id="IPR041373">
    <property type="entry name" value="RT_RNaseH"/>
</dbReference>
<dbReference type="InterPro" id="IPR001584">
    <property type="entry name" value="Integrase_cat-core"/>
</dbReference>
<dbReference type="GO" id="GO:0016787">
    <property type="term" value="F:hydrolase activity"/>
    <property type="evidence" value="ECO:0007669"/>
    <property type="project" value="UniProtKB-KW"/>
</dbReference>
<dbReference type="InterPro" id="IPR041588">
    <property type="entry name" value="Integrase_H2C2"/>
</dbReference>
<dbReference type="GO" id="GO:0008270">
    <property type="term" value="F:zinc ion binding"/>
    <property type="evidence" value="ECO:0007669"/>
    <property type="project" value="UniProtKB-KW"/>
</dbReference>
<dbReference type="PANTHER" id="PTHR37984:SF5">
    <property type="entry name" value="PROTEIN NYNRIN-LIKE"/>
    <property type="match status" value="1"/>
</dbReference>
<keyword evidence="1" id="KW-0808">Transferase</keyword>
<dbReference type="InterPro" id="IPR050951">
    <property type="entry name" value="Retrovirus_Pol_polyprotein"/>
</dbReference>
<dbReference type="InterPro" id="IPR012337">
    <property type="entry name" value="RNaseH-like_sf"/>
</dbReference>
<dbReference type="InterPro" id="IPR011011">
    <property type="entry name" value="Znf_FYVE_PHD"/>
</dbReference>
<dbReference type="Gene3D" id="3.30.420.10">
    <property type="entry name" value="Ribonuclease H-like superfamily/Ribonuclease H"/>
    <property type="match status" value="1"/>
</dbReference>
<feature type="non-terminal residue" evidence="15">
    <location>
        <position position="1"/>
    </location>
</feature>
<evidence type="ECO:0000256" key="11">
    <source>
        <dbReference type="SAM" id="MobiDB-lite"/>
    </source>
</evidence>
<dbReference type="InterPro" id="IPR019786">
    <property type="entry name" value="Zinc_finger_PHD-type_CS"/>
</dbReference>
<keyword evidence="5" id="KW-0255">Endonuclease</keyword>
<comment type="caution">
    <text evidence="15">The sequence shown here is derived from an EMBL/GenBank/DDBJ whole genome shotgun (WGS) entry which is preliminary data.</text>
</comment>
<dbReference type="SUPFAM" id="SSF53098">
    <property type="entry name" value="Ribonuclease H-like"/>
    <property type="match status" value="1"/>
</dbReference>
<dbReference type="GO" id="GO:0015074">
    <property type="term" value="P:DNA integration"/>
    <property type="evidence" value="ECO:0007669"/>
    <property type="project" value="InterPro"/>
</dbReference>
<evidence type="ECO:0000256" key="8">
    <source>
        <dbReference type="ARBA" id="ARBA00022833"/>
    </source>
</evidence>
<evidence type="ECO:0000256" key="2">
    <source>
        <dbReference type="ARBA" id="ARBA00022695"/>
    </source>
</evidence>
<evidence type="ECO:0000256" key="7">
    <source>
        <dbReference type="ARBA" id="ARBA00022801"/>
    </source>
</evidence>
<dbReference type="GO" id="GO:0003676">
    <property type="term" value="F:nucleic acid binding"/>
    <property type="evidence" value="ECO:0007669"/>
    <property type="project" value="InterPro"/>
</dbReference>
<evidence type="ECO:0000259" key="14">
    <source>
        <dbReference type="PROSITE" id="PS50994"/>
    </source>
</evidence>
<dbReference type="PROSITE" id="PS50994">
    <property type="entry name" value="INTEGRASE"/>
    <property type="match status" value="1"/>
</dbReference>
<evidence type="ECO:0000256" key="9">
    <source>
        <dbReference type="ARBA" id="ARBA00022918"/>
    </source>
</evidence>
<sequence>IDHELRRCKLDHCAMAFVDDILVFSPSGDQHLRDCAAVFACLRQCGLKLHPEKTIIAAEEVEFLGHMVSAQGLRPMDAKIAAILALQPPKTLTELQALLGLANYYRCYVPKFSELAAPLNELTRKGVTWDAGTWQPRHQAALDALKGCFRQEGLIVRRVHPGRLLILHTDFSAYGISGVLGQLDDNGQEYMVAAVSRSLNTHERNYISYKGEMLAACWAMQTLRPYLHGIPFVLVTDHAPLLWLMEGNTVGSTGTYARWALIMSQFDFNVCHRPGALHQNADALSRMPQPTSADGSGARMDEDTDPRLPGPQLVPYPTTLVTGEARCFNTVYEVALTAAATRLQRLKLAQHADNTVLPTAEELLAGHNGDITDASDLCPTEAPTETQQMQRAILLHANRLARDHRVAVNAIACEAPQAQQLQPQLADSEPRTLSLDSSLASRHFLDKALTEGLMVIEFGARASGLEACLRAGWRVRDYYVATELPPAAATRLTDRVRQLRLLYPQQLLARATLHPTGRLPTQEPLTEALLRGLGAHKPHQWFVVGALSSPQDPSAEHLLQLVGTLQRLHPRLLPGYLVEIEGDWRNRDTFGNGFLIDRAAFGRQQHSLATIYTNLADARRLTKLFDAHLPSVPLPSLRNSLPLRRPPVTTEPLARPYWLCDVPGTIAAVLPPGDLSTISLDGPSGPSRLLPEELARILDTPTSLVIGLPEALQLRLLFSGITTDAAAHVCAFAQALQLAYLTPHHMAVLKPRYALSPETPSAPPPGGVWPTDATTPSPMGPWEAAVSLAITATAPSLRTCTALVAEAAETLDQQPSADLTDPWADHELQHFLKYGRYSRELTQDEKRRINRRNSYRVAGDKLLRLMPNGTIREVPQPQQRRQVIERTHNNMGHFGKRRTLGLLQTGFWWPGMSRDVATVVGACKLCDQVNAVGNVKPEELQPLPIKGPFYRWGCDLAGPFPTTKRGNTMVMVCVEHFTKHVELVALPSKHSEQTARVLLERVLTRFSAPAEIVTDRGQEWGGTFAALCEQSLVDHRRTSPNHPQADGAAERIVQVLKRSLRKFCAAQGTAQEWDEQLPWIGMGYNCSPQASTGHSPYELLYGSKPVIPPAVRERFEQALDPGNVADFQHYLELRTKDVQRLMPEAAGNLLIAQQRDKHRYARIRGGGYKPRLSRFEAGDYVYVIERNRTNTLQVPTRENVLRVVDVTPAGVATLKGRCGTERKENVTNLKPCHLPDVDPVTDARLAVPAADLACEVCGFPDQEEVMLLCDGCGTGWHMHCVKPAIIKIPAGTWVCPECCNAGVNAANIERLPAQTAPTTRVKIFPSAAQRRRAQAAASFDGKRIRRAHKDPVTLEKSTRDGTARYLEEDEGQPAYMIYYDDGLVEKVTPGVVRRHLLKDQPAAKALVTKQEELPDQWDLTTDSTVKRALTMVMPGITLTDAPTAQLVRWASKAQATQQRGKQPEYKEAADAEMKILLDTLDLSKCVGVLDPWTGHGHVARGLRLHGLPVLCNDASRHQGADRYEDALQPAFYRRVQDVWPYDAIITSPWPAVLDLALPLATFFAPLVAMHVPSHAVTNAHGPRREYLQKLAEEGRLALMMGMPGAGQRGLWIVVFATRALKGIMLCKGTPGKGAWVIN</sequence>
<reference evidence="15" key="1">
    <citation type="journal article" date="2021" name="Proc. Natl. Acad. Sci. U.S.A.">
        <title>Three genomes in the algal genus Volvox reveal the fate of a haploid sex-determining region after a transition to homothallism.</title>
        <authorList>
            <person name="Yamamoto K."/>
            <person name="Hamaji T."/>
            <person name="Kawai-Toyooka H."/>
            <person name="Matsuzaki R."/>
            <person name="Takahashi F."/>
            <person name="Nishimura Y."/>
            <person name="Kawachi M."/>
            <person name="Noguchi H."/>
            <person name="Minakuchi Y."/>
            <person name="Umen J.G."/>
            <person name="Toyoda A."/>
            <person name="Nozaki H."/>
        </authorList>
    </citation>
    <scope>NUCLEOTIDE SEQUENCE</scope>
    <source>
        <strain evidence="15">NIES-3780</strain>
    </source>
</reference>
<dbReference type="Pfam" id="PF00665">
    <property type="entry name" value="rve"/>
    <property type="match status" value="1"/>
</dbReference>
<accession>A0A8J4BHC8</accession>
<dbReference type="Pfam" id="PF17917">
    <property type="entry name" value="RT_RNaseH"/>
    <property type="match status" value="1"/>
</dbReference>
<dbReference type="GO" id="GO:0004519">
    <property type="term" value="F:endonuclease activity"/>
    <property type="evidence" value="ECO:0007669"/>
    <property type="project" value="UniProtKB-KW"/>
</dbReference>
<keyword evidence="4" id="KW-0479">Metal-binding</keyword>
<evidence type="ECO:0000256" key="4">
    <source>
        <dbReference type="ARBA" id="ARBA00022723"/>
    </source>
</evidence>
<dbReference type="InterPro" id="IPR013083">
    <property type="entry name" value="Znf_RING/FYVE/PHD"/>
</dbReference>
<proteinExistence type="predicted"/>
<dbReference type="Pfam" id="PF17921">
    <property type="entry name" value="Integrase_H2C2"/>
    <property type="match status" value="1"/>
</dbReference>
<dbReference type="EMBL" id="BNCO01000046">
    <property type="protein sequence ID" value="GIL61540.1"/>
    <property type="molecule type" value="Genomic_DNA"/>
</dbReference>
<dbReference type="InterPro" id="IPR043502">
    <property type="entry name" value="DNA/RNA_pol_sf"/>
</dbReference>
<dbReference type="Pfam" id="PF00078">
    <property type="entry name" value="RVT_1"/>
    <property type="match status" value="1"/>
</dbReference>
<evidence type="ECO:0000313" key="16">
    <source>
        <dbReference type="Proteomes" id="UP000747399"/>
    </source>
</evidence>
<keyword evidence="3" id="KW-0540">Nuclease</keyword>
<dbReference type="SMART" id="SM00249">
    <property type="entry name" value="PHD"/>
    <property type="match status" value="1"/>
</dbReference>
<dbReference type="Pfam" id="PF00628">
    <property type="entry name" value="PHD"/>
    <property type="match status" value="1"/>
</dbReference>
<dbReference type="GO" id="GO:0003964">
    <property type="term" value="F:RNA-directed DNA polymerase activity"/>
    <property type="evidence" value="ECO:0007669"/>
    <property type="project" value="UniProtKB-KW"/>
</dbReference>
<feature type="region of interest" description="Disordered" evidence="11">
    <location>
        <begin position="281"/>
        <end position="312"/>
    </location>
</feature>